<dbReference type="EMBL" id="KZ559154">
    <property type="protein sequence ID" value="PLB36159.1"/>
    <property type="molecule type" value="Genomic_DNA"/>
</dbReference>
<evidence type="ECO:0000256" key="1">
    <source>
        <dbReference type="SAM" id="MobiDB-lite"/>
    </source>
</evidence>
<feature type="region of interest" description="Disordered" evidence="1">
    <location>
        <begin position="26"/>
        <end position="49"/>
    </location>
</feature>
<evidence type="ECO:0000313" key="2">
    <source>
        <dbReference type="EMBL" id="PLB36159.1"/>
    </source>
</evidence>
<accession>A0A2I2F693</accession>
<dbReference type="GeneID" id="36526420"/>
<proteinExistence type="predicted"/>
<dbReference type="RefSeq" id="XP_024670171.1">
    <property type="nucleotide sequence ID" value="XM_024819260.1"/>
</dbReference>
<protein>
    <submittedName>
        <fullName evidence="2">Uncharacterized protein</fullName>
    </submittedName>
</protein>
<evidence type="ECO:0000313" key="3">
    <source>
        <dbReference type="Proteomes" id="UP000234585"/>
    </source>
</evidence>
<dbReference type="AlphaFoldDB" id="A0A2I2F693"/>
<sequence>MESGRGHPAGLRLIESEHDTLCLGKGRGPTIDKSNPIDKSLSPSGRSSPKVLQVLPRRAEYIVLTRGVSPFRVFTPLDENTVQGRKGNAKVGAKVHCTDTSVGNQKVSRGRLQHPFRSGARRLSIRPDATRRSARAGFFPGFWFRLWFHHPCRATETAAK</sequence>
<keyword evidence="3" id="KW-1185">Reference proteome</keyword>
<gene>
    <name evidence="2" type="ORF">BDW47DRAFT_53445</name>
</gene>
<name>A0A2I2F693_ASPCN</name>
<dbReference type="Proteomes" id="UP000234585">
    <property type="component" value="Unassembled WGS sequence"/>
</dbReference>
<organism evidence="2 3">
    <name type="scientific">Aspergillus candidus</name>
    <dbReference type="NCBI Taxonomy" id="41067"/>
    <lineage>
        <taxon>Eukaryota</taxon>
        <taxon>Fungi</taxon>
        <taxon>Dikarya</taxon>
        <taxon>Ascomycota</taxon>
        <taxon>Pezizomycotina</taxon>
        <taxon>Eurotiomycetes</taxon>
        <taxon>Eurotiomycetidae</taxon>
        <taxon>Eurotiales</taxon>
        <taxon>Aspergillaceae</taxon>
        <taxon>Aspergillus</taxon>
        <taxon>Aspergillus subgen. Circumdati</taxon>
    </lineage>
</organism>
<reference evidence="2 3" key="1">
    <citation type="submission" date="2017-12" db="EMBL/GenBank/DDBJ databases">
        <authorList>
            <consortium name="DOE Joint Genome Institute"/>
            <person name="Haridas S."/>
            <person name="Kjaerbolling I."/>
            <person name="Vesth T.C."/>
            <person name="Frisvad J.C."/>
            <person name="Nybo J.L."/>
            <person name="Theobald S."/>
            <person name="Kuo A."/>
            <person name="Bowyer P."/>
            <person name="Matsuda Y."/>
            <person name="Mondo S."/>
            <person name="Lyhne E.K."/>
            <person name="Kogle M.E."/>
            <person name="Clum A."/>
            <person name="Lipzen A."/>
            <person name="Salamov A."/>
            <person name="Ngan C.Y."/>
            <person name="Daum C."/>
            <person name="Chiniquy J."/>
            <person name="Barry K."/>
            <person name="LaButti K."/>
            <person name="Simmons B.A."/>
            <person name="Magnuson J.K."/>
            <person name="Mortensen U.H."/>
            <person name="Larsen T.O."/>
            <person name="Grigoriev I.V."/>
            <person name="Baker S.E."/>
            <person name="Andersen M.R."/>
            <person name="Nordberg H.P."/>
            <person name="Cantor M.N."/>
            <person name="Hua S.X."/>
        </authorList>
    </citation>
    <scope>NUCLEOTIDE SEQUENCE [LARGE SCALE GENOMIC DNA]</scope>
    <source>
        <strain evidence="2 3">CBS 102.13</strain>
    </source>
</reference>